<feature type="domain" description="Dynamin stalk" evidence="1">
    <location>
        <begin position="504"/>
        <end position="577"/>
    </location>
</feature>
<dbReference type="InterPro" id="IPR027417">
    <property type="entry name" value="P-loop_NTPase"/>
</dbReference>
<name>A0ABN8SA66_9CNID</name>
<evidence type="ECO:0000259" key="1">
    <source>
        <dbReference type="Pfam" id="PF01031"/>
    </source>
</evidence>
<evidence type="ECO:0000259" key="2">
    <source>
        <dbReference type="Pfam" id="PF02212"/>
    </source>
</evidence>
<dbReference type="PANTHER" id="PTHR11566">
    <property type="entry name" value="DYNAMIN"/>
    <property type="match status" value="1"/>
</dbReference>
<dbReference type="InterPro" id="IPR003130">
    <property type="entry name" value="GED"/>
</dbReference>
<comment type="caution">
    <text evidence="3">The sequence shown here is derived from an EMBL/GenBank/DDBJ whole genome shotgun (WGS) entry which is preliminary data.</text>
</comment>
<dbReference type="Gene3D" id="1.20.120.1240">
    <property type="entry name" value="Dynamin, middle domain"/>
    <property type="match status" value="1"/>
</dbReference>
<feature type="non-terminal residue" evidence="3">
    <location>
        <position position="1"/>
    </location>
</feature>
<evidence type="ECO:0000313" key="4">
    <source>
        <dbReference type="Proteomes" id="UP001159427"/>
    </source>
</evidence>
<evidence type="ECO:0008006" key="5">
    <source>
        <dbReference type="Google" id="ProtNLM"/>
    </source>
</evidence>
<keyword evidence="4" id="KW-1185">Reference proteome</keyword>
<sequence>PCHVVANQVYFPLVFLANCEESISYKFLENSANRQDSRSFDMSGVAESPVSKYGRSSEFGIVLDFIQSMISNDTLRQNFDIPHLVIVGRQNMAKTTLINRLIGRYLLPMRRNETANTLQARTTYPIILNLRNGPKTIVEVKCDAYPDIKGEVENPTDDVVENFLKQVAGHLPKEEGTPISKTPVNVTLQGGDLVTCTLHQMSQGSRFYFEEEEGRECETGVVISDHVDSSSPKTLLVIGKHTAPPDGDHVWEVEVRVQLLFHSHRNVMSDQPIRHLHISRNVNYLPPKILHNLCFSFLLGKDGTDEREKDWDAEMTRLKEREWFDHHPQYKSIPQLCGIDRLMDTMISLLAEKMIREIPILIRQMRERKTQVESELKRLAHSEVPESREGKGALVMKVKQTLIGQLKTLLFNNTSDIGGGEQVRTLFNKFHEDVFKVDPLIMRRDDEIRKQQRKLEGVAAPLGDSSENSQLLQKLLYESYQGWRTVPYQVPGGTATTVQIAEQVQSPVDQLIPISEALVNNVEQTLRAIVQDAIEKSLSNFPTLKQAVEAKVVSKIFDRKREQTIQFIQQFLAMQKKSTDLVFAAVPFPAELSAWETTPAHNNKTHPCMTSGTMSHLKDLAKKLYPSALMEEIECRNSRGNYKEVEDIKRVKKNVVRCFNVIKMNVCDTVPRCILHFFITQLVDDLEHALEKEDLVEFLKEKKDILERRKVCHTQFFALEKALPHTDEVLKKLLRMRGGSGAREKLQF</sequence>
<dbReference type="EMBL" id="CALNXI010002393">
    <property type="protein sequence ID" value="CAH3187125.1"/>
    <property type="molecule type" value="Genomic_DNA"/>
</dbReference>
<feature type="domain" description="Dynamin stalk" evidence="1">
    <location>
        <begin position="314"/>
        <end position="461"/>
    </location>
</feature>
<dbReference type="Pfam" id="PF02212">
    <property type="entry name" value="GED"/>
    <property type="match status" value="1"/>
</dbReference>
<dbReference type="Gene3D" id="3.40.50.300">
    <property type="entry name" value="P-loop containing nucleotide triphosphate hydrolases"/>
    <property type="match status" value="2"/>
</dbReference>
<reference evidence="3 4" key="1">
    <citation type="submission" date="2022-05" db="EMBL/GenBank/DDBJ databases">
        <authorList>
            <consortium name="Genoscope - CEA"/>
            <person name="William W."/>
        </authorList>
    </citation>
    <scope>NUCLEOTIDE SEQUENCE [LARGE SCALE GENOMIC DNA]</scope>
</reference>
<dbReference type="Pfam" id="PF01031">
    <property type="entry name" value="Dynamin_M"/>
    <property type="match status" value="2"/>
</dbReference>
<protein>
    <recommendedName>
        <fullName evidence="5">Dynamin GTPase</fullName>
    </recommendedName>
</protein>
<accession>A0ABN8SA66</accession>
<dbReference type="PANTHER" id="PTHR11566:SF21">
    <property type="entry name" value="DYNAMIN RELATED PROTEIN 1, ISOFORM A"/>
    <property type="match status" value="1"/>
</dbReference>
<gene>
    <name evidence="3" type="ORF">PEVE_00017353</name>
</gene>
<proteinExistence type="predicted"/>
<feature type="domain" description="Dynamin GTPase effector" evidence="2">
    <location>
        <begin position="646"/>
        <end position="723"/>
    </location>
</feature>
<dbReference type="InterPro" id="IPR022812">
    <property type="entry name" value="Dynamin"/>
</dbReference>
<dbReference type="SUPFAM" id="SSF52540">
    <property type="entry name" value="P-loop containing nucleoside triphosphate hydrolases"/>
    <property type="match status" value="1"/>
</dbReference>
<organism evidence="3 4">
    <name type="scientific">Porites evermanni</name>
    <dbReference type="NCBI Taxonomy" id="104178"/>
    <lineage>
        <taxon>Eukaryota</taxon>
        <taxon>Metazoa</taxon>
        <taxon>Cnidaria</taxon>
        <taxon>Anthozoa</taxon>
        <taxon>Hexacorallia</taxon>
        <taxon>Scleractinia</taxon>
        <taxon>Fungiina</taxon>
        <taxon>Poritidae</taxon>
        <taxon>Porites</taxon>
    </lineage>
</organism>
<evidence type="ECO:0000313" key="3">
    <source>
        <dbReference type="EMBL" id="CAH3187125.1"/>
    </source>
</evidence>
<dbReference type="Proteomes" id="UP001159427">
    <property type="component" value="Unassembled WGS sequence"/>
</dbReference>
<dbReference type="InterPro" id="IPR000375">
    <property type="entry name" value="Dynamin_stalk"/>
</dbReference>